<dbReference type="Pfam" id="PF12706">
    <property type="entry name" value="Lactamase_B_2"/>
    <property type="match status" value="1"/>
</dbReference>
<accession>A0A3M2JPG8</accession>
<proteinExistence type="predicted"/>
<dbReference type="PANTHER" id="PTHR46018">
    <property type="entry name" value="ZINC PHOSPHODIESTERASE ELAC PROTEIN 1"/>
    <property type="match status" value="1"/>
</dbReference>
<dbReference type="PANTHER" id="PTHR46018:SF4">
    <property type="entry name" value="METALLO-HYDROLASE YHFI-RELATED"/>
    <property type="match status" value="1"/>
</dbReference>
<name>A0A3M2JPG8_9CELL</name>
<reference evidence="2 3" key="1">
    <citation type="submission" date="2018-10" db="EMBL/GenBank/DDBJ databases">
        <title>Isolation, diversity and antifungal activity of actinobacteria from wheat.</title>
        <authorList>
            <person name="Han C."/>
        </authorList>
    </citation>
    <scope>NUCLEOTIDE SEQUENCE [LARGE SCALE GENOMIC DNA]</scope>
    <source>
        <strain evidence="2 3">NEAU-YY56</strain>
    </source>
</reference>
<keyword evidence="2" id="KW-0378">Hydrolase</keyword>
<comment type="caution">
    <text evidence="2">The sequence shown here is derived from an EMBL/GenBank/DDBJ whole genome shotgun (WGS) entry which is preliminary data.</text>
</comment>
<dbReference type="Gene3D" id="3.60.15.10">
    <property type="entry name" value="Ribonuclease Z/Hydroxyacylglutathione hydrolase-like"/>
    <property type="match status" value="1"/>
</dbReference>
<evidence type="ECO:0000313" key="3">
    <source>
        <dbReference type="Proteomes" id="UP000269289"/>
    </source>
</evidence>
<protein>
    <submittedName>
        <fullName evidence="2">MBL fold metallo-hydrolase</fullName>
    </submittedName>
</protein>
<dbReference type="SUPFAM" id="SSF56281">
    <property type="entry name" value="Metallo-hydrolase/oxidoreductase"/>
    <property type="match status" value="1"/>
</dbReference>
<dbReference type="Proteomes" id="UP000269289">
    <property type="component" value="Unassembled WGS sequence"/>
</dbReference>
<dbReference type="AlphaFoldDB" id="A0A3M2JPG8"/>
<keyword evidence="3" id="KW-1185">Reference proteome</keyword>
<feature type="domain" description="Metallo-beta-lactamase" evidence="1">
    <location>
        <begin position="39"/>
        <end position="234"/>
    </location>
</feature>
<organism evidence="2 3">
    <name type="scientific">Cellulomonas triticagri</name>
    <dbReference type="NCBI Taxonomy" id="2483352"/>
    <lineage>
        <taxon>Bacteria</taxon>
        <taxon>Bacillati</taxon>
        <taxon>Actinomycetota</taxon>
        <taxon>Actinomycetes</taxon>
        <taxon>Micrococcales</taxon>
        <taxon>Cellulomonadaceae</taxon>
        <taxon>Cellulomonas</taxon>
    </lineage>
</organism>
<evidence type="ECO:0000313" key="2">
    <source>
        <dbReference type="EMBL" id="RMI14231.1"/>
    </source>
</evidence>
<dbReference type="RefSeq" id="WP_122147623.1">
    <property type="nucleotide sequence ID" value="NZ_RFFI01000003.1"/>
</dbReference>
<dbReference type="EMBL" id="RFFI01000003">
    <property type="protein sequence ID" value="RMI14231.1"/>
    <property type="molecule type" value="Genomic_DNA"/>
</dbReference>
<dbReference type="InterPro" id="IPR036866">
    <property type="entry name" value="RibonucZ/Hydroxyglut_hydro"/>
</dbReference>
<sequence length="267" mass="27964">MRLVVVGSAGSFPGPDSAASCYLLQADGPDGAGGTRTWNLLLDLGNGALGPLQRHLPPADLDAVAISHLHADHVADVVVLGVMLRYDPRGLREQPLPLHGPEGVRERLAQLSGHDPATDTAEHLALGTWRAGEAVRVGPFTVEPVPVEHPVPAFGFRVTGPSSVEPGRTVTLAYTGDTDECPGLDDLARDADLLLAEAAYVESLPAAPRGVHLTGRRAGLAAERGGSRRLLLTHLVAWNDPQESLDEARAVYGGPVDLAVPGMVVTL</sequence>
<dbReference type="GO" id="GO:0042781">
    <property type="term" value="F:3'-tRNA processing endoribonuclease activity"/>
    <property type="evidence" value="ECO:0007669"/>
    <property type="project" value="TreeGrafter"/>
</dbReference>
<evidence type="ECO:0000259" key="1">
    <source>
        <dbReference type="Pfam" id="PF12706"/>
    </source>
</evidence>
<gene>
    <name evidence="2" type="ORF">EBM89_01125</name>
</gene>
<dbReference type="OrthoDB" id="9800940at2"/>
<dbReference type="InterPro" id="IPR001279">
    <property type="entry name" value="Metallo-B-lactamas"/>
</dbReference>
<dbReference type="CDD" id="cd07716">
    <property type="entry name" value="RNaseZ_short-form-like_MBL-fold"/>
    <property type="match status" value="1"/>
</dbReference>